<dbReference type="Proteomes" id="UP001218231">
    <property type="component" value="Plasmid unnamed1"/>
</dbReference>
<gene>
    <name evidence="3" type="ORF">PQ457_17080</name>
</gene>
<dbReference type="Pfam" id="PF20349">
    <property type="entry name" value="DUF6644"/>
    <property type="match status" value="1"/>
</dbReference>
<feature type="domain" description="DUF6644" evidence="2">
    <location>
        <begin position="29"/>
        <end position="153"/>
    </location>
</feature>
<geneLocation type="plasmid" evidence="3 4">
    <name>unnamed1</name>
</geneLocation>
<keyword evidence="1" id="KW-0812">Transmembrane</keyword>
<reference evidence="3 4" key="1">
    <citation type="submission" date="2023-02" db="EMBL/GenBank/DDBJ databases">
        <title>Genome sequence of Novosphingobium humi KACC 19094.</title>
        <authorList>
            <person name="Kim S."/>
            <person name="Heo J."/>
            <person name="Kwon S.-W."/>
        </authorList>
    </citation>
    <scope>NUCLEOTIDE SEQUENCE [LARGE SCALE GENOMIC DNA]</scope>
    <source>
        <strain evidence="3 4">KACC 19094</strain>
        <plasmid evidence="3 4">unnamed1</plasmid>
    </source>
</reference>
<evidence type="ECO:0000259" key="2">
    <source>
        <dbReference type="Pfam" id="PF20349"/>
    </source>
</evidence>
<proteinExistence type="predicted"/>
<keyword evidence="1" id="KW-0472">Membrane</keyword>
<keyword evidence="1" id="KW-1133">Transmembrane helix</keyword>
<feature type="transmembrane region" description="Helical" evidence="1">
    <location>
        <begin position="100"/>
        <end position="117"/>
    </location>
</feature>
<feature type="transmembrane region" description="Helical" evidence="1">
    <location>
        <begin position="129"/>
        <end position="152"/>
    </location>
</feature>
<dbReference type="EMBL" id="CP117418">
    <property type="protein sequence ID" value="WCT79779.1"/>
    <property type="molecule type" value="Genomic_DNA"/>
</dbReference>
<evidence type="ECO:0000313" key="4">
    <source>
        <dbReference type="Proteomes" id="UP001218231"/>
    </source>
</evidence>
<protein>
    <recommendedName>
        <fullName evidence="2">DUF6644 domain-containing protein</fullName>
    </recommendedName>
</protein>
<organism evidence="3 4">
    <name type="scientific">Novosphingobium humi</name>
    <dbReference type="NCBI Taxonomy" id="2282397"/>
    <lineage>
        <taxon>Bacteria</taxon>
        <taxon>Pseudomonadati</taxon>
        <taxon>Pseudomonadota</taxon>
        <taxon>Alphaproteobacteria</taxon>
        <taxon>Sphingomonadales</taxon>
        <taxon>Sphingomonadaceae</taxon>
        <taxon>Novosphingobium</taxon>
    </lineage>
</organism>
<keyword evidence="3" id="KW-0614">Plasmid</keyword>
<accession>A0ABY7U5V5</accession>
<dbReference type="RefSeq" id="WP_273620050.1">
    <property type="nucleotide sequence ID" value="NZ_CP117418.1"/>
</dbReference>
<feature type="transmembrane region" description="Helical" evidence="1">
    <location>
        <begin position="24"/>
        <end position="47"/>
    </location>
</feature>
<feature type="transmembrane region" description="Helical" evidence="1">
    <location>
        <begin position="68"/>
        <end position="88"/>
    </location>
</feature>
<evidence type="ECO:0000256" key="1">
    <source>
        <dbReference type="SAM" id="Phobius"/>
    </source>
</evidence>
<evidence type="ECO:0000313" key="3">
    <source>
        <dbReference type="EMBL" id="WCT79779.1"/>
    </source>
</evidence>
<name>A0ABY7U5V5_9SPHN</name>
<keyword evidence="4" id="KW-1185">Reference proteome</keyword>
<sequence length="154" mass="16995">MNVQSFGDWLYATPISSTFRETSWIIPTVQSIHILAIAVVVGSALVSELRLASVLANDEPAGKVVRRYLPWLWRALVVLLLSGVMLIVAEPARTLGNTVFWAKMALVLFAFAATVMLRRPLLRDDAPPAAKAVSWLLLAVWIAVIFCGRFIAYT</sequence>
<dbReference type="InterPro" id="IPR046586">
    <property type="entry name" value="DUF6644"/>
</dbReference>